<dbReference type="AlphaFoldDB" id="A0A0A9WNC7"/>
<sequence length="119" mass="13408">MMNGEKMIKEEVVNDDDDGDVMSAERMIIEGNQIKIKEEVECTCDDDGEVMSADRMMIEGDQMKIKEEEKCTCDYEKTVMSTGVMMNGSYQLIKEEAVGTCEPMLNHLSLHTDSAKDIP</sequence>
<evidence type="ECO:0000313" key="3">
    <source>
        <dbReference type="EMBL" id="JAG07986.1"/>
    </source>
</evidence>
<organism evidence="1">
    <name type="scientific">Lygus hesperus</name>
    <name type="common">Western plant bug</name>
    <dbReference type="NCBI Taxonomy" id="30085"/>
    <lineage>
        <taxon>Eukaryota</taxon>
        <taxon>Metazoa</taxon>
        <taxon>Ecdysozoa</taxon>
        <taxon>Arthropoda</taxon>
        <taxon>Hexapoda</taxon>
        <taxon>Insecta</taxon>
        <taxon>Pterygota</taxon>
        <taxon>Neoptera</taxon>
        <taxon>Paraneoptera</taxon>
        <taxon>Hemiptera</taxon>
        <taxon>Heteroptera</taxon>
        <taxon>Panheteroptera</taxon>
        <taxon>Cimicomorpha</taxon>
        <taxon>Miridae</taxon>
        <taxon>Mirini</taxon>
        <taxon>Lygus</taxon>
    </lineage>
</organism>
<protein>
    <submittedName>
        <fullName evidence="1">Toll-like receptor 1</fullName>
    </submittedName>
</protein>
<evidence type="ECO:0000313" key="1">
    <source>
        <dbReference type="EMBL" id="JAG07983.1"/>
    </source>
</evidence>
<dbReference type="EMBL" id="GBHO01035618">
    <property type="protein sequence ID" value="JAG07986.1"/>
    <property type="molecule type" value="Transcribed_RNA"/>
</dbReference>
<proteinExistence type="predicted"/>
<evidence type="ECO:0000313" key="2">
    <source>
        <dbReference type="EMBL" id="JAG07985.1"/>
    </source>
</evidence>
<reference evidence="1" key="2">
    <citation type="submission" date="2014-07" db="EMBL/GenBank/DDBJ databases">
        <authorList>
            <person name="Hull J."/>
        </authorList>
    </citation>
    <scope>NUCLEOTIDE SEQUENCE</scope>
</reference>
<gene>
    <name evidence="1" type="primary">TLR1_1</name>
    <name evidence="2" type="synonym">TLR1_0</name>
    <name evidence="3" type="synonym">TLR1_2</name>
    <name evidence="2" type="ORF">CM83_45142</name>
    <name evidence="1" type="ORF">CM83_45144</name>
    <name evidence="3" type="ORF">CM83_45145</name>
</gene>
<feature type="non-terminal residue" evidence="1">
    <location>
        <position position="119"/>
    </location>
</feature>
<reference evidence="1" key="1">
    <citation type="journal article" date="2014" name="PLoS ONE">
        <title>Transcriptome-Based Identification of ABC Transporters in the Western Tarnished Plant Bug Lygus hesperus.</title>
        <authorList>
            <person name="Hull J.J."/>
            <person name="Chaney K."/>
            <person name="Geib S.M."/>
            <person name="Fabrick J.A."/>
            <person name="Brent C.S."/>
            <person name="Walsh D."/>
            <person name="Lavine L.C."/>
        </authorList>
    </citation>
    <scope>NUCLEOTIDE SEQUENCE</scope>
</reference>
<dbReference type="EMBL" id="GBHO01035619">
    <property type="protein sequence ID" value="JAG07985.1"/>
    <property type="molecule type" value="Transcribed_RNA"/>
</dbReference>
<dbReference type="EMBL" id="GBHO01035621">
    <property type="protein sequence ID" value="JAG07983.1"/>
    <property type="molecule type" value="Transcribed_RNA"/>
</dbReference>
<name>A0A0A9WNC7_LYGHE</name>
<keyword evidence="1" id="KW-0675">Receptor</keyword>
<accession>A0A0A9WNC7</accession>